<sequence>MFGNVTIRRSMAVYFLARMLEMSPSDEVWLYMYKLGKEQLILVFIWFEETLLNDTSKSSHRYRPPSIRIQYSAAACKSFVSVLNTEICLTINIYSTRVLL</sequence>
<dbReference type="Proteomes" id="UP001331761">
    <property type="component" value="Unassembled WGS sequence"/>
</dbReference>
<dbReference type="EMBL" id="WIXE01015780">
    <property type="protein sequence ID" value="KAK5973198.1"/>
    <property type="molecule type" value="Genomic_DNA"/>
</dbReference>
<dbReference type="AlphaFoldDB" id="A0AAN8FMS2"/>
<comment type="caution">
    <text evidence="1">The sequence shown here is derived from an EMBL/GenBank/DDBJ whole genome shotgun (WGS) entry which is preliminary data.</text>
</comment>
<evidence type="ECO:0000313" key="1">
    <source>
        <dbReference type="EMBL" id="KAK5973198.1"/>
    </source>
</evidence>
<keyword evidence="2" id="KW-1185">Reference proteome</keyword>
<evidence type="ECO:0000313" key="2">
    <source>
        <dbReference type="Proteomes" id="UP001331761"/>
    </source>
</evidence>
<reference evidence="1 2" key="1">
    <citation type="submission" date="2019-10" db="EMBL/GenBank/DDBJ databases">
        <title>Assembly and Annotation for the nematode Trichostrongylus colubriformis.</title>
        <authorList>
            <person name="Martin J."/>
        </authorList>
    </citation>
    <scope>NUCLEOTIDE SEQUENCE [LARGE SCALE GENOMIC DNA]</scope>
    <source>
        <strain evidence="1">G859</strain>
        <tissue evidence="1">Whole worm</tissue>
    </source>
</reference>
<accession>A0AAN8FMS2</accession>
<organism evidence="1 2">
    <name type="scientific">Trichostrongylus colubriformis</name>
    <name type="common">Black scour worm</name>
    <dbReference type="NCBI Taxonomy" id="6319"/>
    <lineage>
        <taxon>Eukaryota</taxon>
        <taxon>Metazoa</taxon>
        <taxon>Ecdysozoa</taxon>
        <taxon>Nematoda</taxon>
        <taxon>Chromadorea</taxon>
        <taxon>Rhabditida</taxon>
        <taxon>Rhabditina</taxon>
        <taxon>Rhabditomorpha</taxon>
        <taxon>Strongyloidea</taxon>
        <taxon>Trichostrongylidae</taxon>
        <taxon>Trichostrongylus</taxon>
    </lineage>
</organism>
<proteinExistence type="predicted"/>
<name>A0AAN8FMS2_TRICO</name>
<gene>
    <name evidence="1" type="ORF">GCK32_013741</name>
</gene>
<protein>
    <submittedName>
        <fullName evidence="1">Uncharacterized protein</fullName>
    </submittedName>
</protein>